<keyword evidence="3" id="KW-1185">Reference proteome</keyword>
<evidence type="ECO:0000313" key="3">
    <source>
        <dbReference type="Proteomes" id="UP000002358"/>
    </source>
</evidence>
<proteinExistence type="predicted"/>
<feature type="compositionally biased region" description="Acidic residues" evidence="1">
    <location>
        <begin position="99"/>
        <end position="109"/>
    </location>
</feature>
<accession>A0A7M7TEK8</accession>
<dbReference type="GeneID" id="116417316"/>
<dbReference type="InParanoid" id="A0A7M7TEK8"/>
<dbReference type="EnsemblMetazoa" id="XM_032602024">
    <property type="protein sequence ID" value="XP_032457915"/>
    <property type="gene ID" value="LOC116417316"/>
</dbReference>
<feature type="compositionally biased region" description="Basic and acidic residues" evidence="1">
    <location>
        <begin position="88"/>
        <end position="98"/>
    </location>
</feature>
<protein>
    <submittedName>
        <fullName evidence="2">Uncharacterized protein</fullName>
    </submittedName>
</protein>
<evidence type="ECO:0000313" key="2">
    <source>
        <dbReference type="EnsemblMetazoa" id="XP_032457915"/>
    </source>
</evidence>
<organism evidence="2 3">
    <name type="scientific">Nasonia vitripennis</name>
    <name type="common">Parasitic wasp</name>
    <dbReference type="NCBI Taxonomy" id="7425"/>
    <lineage>
        <taxon>Eukaryota</taxon>
        <taxon>Metazoa</taxon>
        <taxon>Ecdysozoa</taxon>
        <taxon>Arthropoda</taxon>
        <taxon>Hexapoda</taxon>
        <taxon>Insecta</taxon>
        <taxon>Pterygota</taxon>
        <taxon>Neoptera</taxon>
        <taxon>Endopterygota</taxon>
        <taxon>Hymenoptera</taxon>
        <taxon>Apocrita</taxon>
        <taxon>Proctotrupomorpha</taxon>
        <taxon>Chalcidoidea</taxon>
        <taxon>Pteromalidae</taxon>
        <taxon>Pteromalinae</taxon>
        <taxon>Nasonia</taxon>
    </lineage>
</organism>
<dbReference type="KEGG" id="nvi:116417316"/>
<reference evidence="2" key="1">
    <citation type="submission" date="2021-01" db="UniProtKB">
        <authorList>
            <consortium name="EnsemblMetazoa"/>
        </authorList>
    </citation>
    <scope>IDENTIFICATION</scope>
</reference>
<name>A0A7M7TEK8_NASVI</name>
<sequence>MFAIRHLRTRKPAESLSHEYRKRRNRLLERAHNECLKKSLLAESSRVPSINSIVEDDVFSASDDVVGLLSDNDSSQHPNVYPSMGNAQDERCFVRNDDNDNDDDNDDDDPGRRDSDSMSCSTTASFQRKESLPDFEDRLAAVFTEQNMTHRQIKAVLLALKSHSCFSDIHIDPRTILKTPVYSLSPISSLAGGEYLHLGTEGAIKKILQSAPVLMIPDVLQLDFSTDEASLDKAGNILMWPIQIRIANIPSSSPEMVGIFRSSKKPTSVVEFFHFFVTDMRFLLQDGVQFGDKNRCIKLRCFVADALARAFVLCHRSHNSRSPCSRCCVQGESVRSGVMVYKGTKHHLRTEDEYRPRIDHDHHKMVEQTPLADLPFDIVSNTVFDYMHLVCLGIMDKILQGVIDGRFVKSVKLSANHIKLVTDRLEQVSKFCPRDFARKPVNIDKHGKFKATEHRQILLYSGVNVFNGLVNSAVYKHFVLLHVAIRILADPHHSPQAIDFAQECIETFVELASDVYGVEFLSFNTHSLLHLSDDARSFGHLDSFSAFPYENNMTFCRKLCRKPNQHLQQISNRIHESCCTASKPYVDPNHLQFVRNHVNGPIPSSVIVNNNDKNGKQYQKVITGDIHLSTSQQDSTVMLKNGSIGVIKNIIDYERKGCHLLLRVFSKVEDLFKLPCDSPLVGIFLCSLPIPQLTLVSLNQVTAKCFRMPYWSPEIPTIESNSQFFVVVKIMSTSLEN</sequence>
<evidence type="ECO:0000256" key="1">
    <source>
        <dbReference type="SAM" id="MobiDB-lite"/>
    </source>
</evidence>
<dbReference type="AlphaFoldDB" id="A0A7M7TEK8"/>
<dbReference type="OrthoDB" id="7699050at2759"/>
<dbReference type="PANTHER" id="PTHR33053">
    <property type="entry name" value="PROTEIN, PUTATIVE-RELATED"/>
    <property type="match status" value="1"/>
</dbReference>
<dbReference type="PANTHER" id="PTHR33053:SF24">
    <property type="entry name" value="TRANSPOSASE DOMAIN-CONTAINING PROTEIN"/>
    <property type="match status" value="1"/>
</dbReference>
<dbReference type="RefSeq" id="XP_032457915.1">
    <property type="nucleotide sequence ID" value="XM_032602024.1"/>
</dbReference>
<dbReference type="Proteomes" id="UP000002358">
    <property type="component" value="Unassembled WGS sequence"/>
</dbReference>
<feature type="region of interest" description="Disordered" evidence="1">
    <location>
        <begin position="69"/>
        <end position="125"/>
    </location>
</feature>